<protein>
    <recommendedName>
        <fullName evidence="5">Peptidase C14 caspase domain-containing protein</fullName>
    </recommendedName>
</protein>
<dbReference type="Pfam" id="PF00400">
    <property type="entry name" value="WD40"/>
    <property type="match status" value="7"/>
</dbReference>
<evidence type="ECO:0000256" key="1">
    <source>
        <dbReference type="ARBA" id="ARBA00022574"/>
    </source>
</evidence>
<evidence type="ECO:0000313" key="7">
    <source>
        <dbReference type="Proteomes" id="UP000249248"/>
    </source>
</evidence>
<gene>
    <name evidence="6" type="ORF">DNU06_01585</name>
</gene>
<evidence type="ECO:0000313" key="6">
    <source>
        <dbReference type="EMBL" id="PZE18551.1"/>
    </source>
</evidence>
<evidence type="ECO:0000256" key="3">
    <source>
        <dbReference type="PROSITE-ProRule" id="PRU00221"/>
    </source>
</evidence>
<dbReference type="PROSITE" id="PS50294">
    <property type="entry name" value="WD_REPEATS_REGION"/>
    <property type="match status" value="4"/>
</dbReference>
<organism evidence="6 7">
    <name type="scientific">Putridiphycobacter roseus</name>
    <dbReference type="NCBI Taxonomy" id="2219161"/>
    <lineage>
        <taxon>Bacteria</taxon>
        <taxon>Pseudomonadati</taxon>
        <taxon>Bacteroidota</taxon>
        <taxon>Flavobacteriia</taxon>
        <taxon>Flavobacteriales</taxon>
        <taxon>Crocinitomicaceae</taxon>
        <taxon>Putridiphycobacter</taxon>
    </lineage>
</organism>
<dbReference type="PRINTS" id="PR00320">
    <property type="entry name" value="GPROTEINBRPT"/>
</dbReference>
<dbReference type="PROSITE" id="PS50082">
    <property type="entry name" value="WD_REPEATS_2"/>
    <property type="match status" value="7"/>
</dbReference>
<dbReference type="Gene3D" id="3.40.50.1460">
    <property type="match status" value="1"/>
</dbReference>
<dbReference type="PANTHER" id="PTHR19879:SF9">
    <property type="entry name" value="TRANSCRIPTION INITIATION FACTOR TFIID SUBUNIT 5"/>
    <property type="match status" value="1"/>
</dbReference>
<sequence length="1131" mass="126962">MRTILLLFLLSFFSLLHAQTKEASKIEAIIQMGHSKKMTASDLSKDGKYIATGSMDRSIIIWERKTGKQIRVLHHHVKSVIALHFSRDGKKILSASNDNTVKLTNVLTGEVIHSFKHEKYDIANAYFNGDESRVIVIDKRDKFSIWDTYSGEWIGVFTKNYVAYDENETVSFNGTKALTLLNNKQVACVDLTTKDTLFTLPVDNGYTLHFSANGAYVVIGSEKLFTSVFDANTGAFLHTVMTNEDIKCNGCKTQVRITKDSKAVFTISNKGEGKLWNIKNGKIIQKITVPKDSPDNIVLSDDYQYLLLTMNDHIMWYHLGTGKLLWKMENEDIDYYEIHLLDGYMLLPGDYQSVELWSLFRKKAVQQYSGYLNQHRADGLSFNYSNWIDAGILQYISYKTGLAIHPTKNEVAMGKIDSSAIVLDLLTGKKVKTIQDAEKANFCQDYSADGKWLAIAGGDRIIRVYDADSYQLMHTLKGHQSLVFDLSFAADPNVLVSASWDGTIRTWDIENEKWTAAIKLDKVSPYIVQFSPHDLYILSGDLDKSVDFWEADTKTKFRTLIGHQAPIASIEFSENGEQLLTASWDGKIKLWHALTGMQLAKFNDKGAPIYTAIFSKNQEQIIAGDGDRKIKFWNIKSGKLVVTLSGHISAVTDLKLTKDGKLMVSRGANGEVIVWDMASKKQLYTYMQINSEDWLVTTPNGQFDGSKNALNLVNYVSGMEVVNITAMFDRYYSPNLAKRVMAGEKMEDTGENFNALMKDRPELAFQMLNSKSRNVFPADSTIQSKTKAFSIEVNVLEHNNEIAAVRIYNNGKLIDSESSFNDLNFRGEKEYAKHFEIDLIDGLNNITAVAVGKNKIESDPISMQVLFDGEAAKTDLYIFSIGINRYKNPNYNLTYAVKDAQDFSKNLAKGGTTLFNKIVTYKIEDDKANKAEILAVFEKIKAEVGPEDVFVFYYAGHGVMSLGDENEGEKFYIVTHNITSFFGTDLLYEEGISATELLDFSKEIAAQKQLFILDACHSGGALNELAMRGDGREKAIAQLARNTGTFFLTASQDVQYANESGDLKHGLFTYALLEIIGGVSEGNKLDNKITVNEIKTYVEERVPELSEKYHGSAQYPTSYSFGQDFPIVIVK</sequence>
<dbReference type="SMART" id="SM00320">
    <property type="entry name" value="WD40"/>
    <property type="match status" value="10"/>
</dbReference>
<dbReference type="InterPro" id="IPR015943">
    <property type="entry name" value="WD40/YVTN_repeat-like_dom_sf"/>
</dbReference>
<feature type="repeat" description="WD" evidence="3">
    <location>
        <begin position="560"/>
        <end position="601"/>
    </location>
</feature>
<dbReference type="RefSeq" id="WP_111061451.1">
    <property type="nucleotide sequence ID" value="NZ_JBHUCU010000007.1"/>
</dbReference>
<dbReference type="Pfam" id="PF00656">
    <property type="entry name" value="Peptidase_C14"/>
    <property type="match status" value="1"/>
</dbReference>
<dbReference type="InterPro" id="IPR011600">
    <property type="entry name" value="Pept_C14_caspase"/>
</dbReference>
<reference evidence="6 7" key="1">
    <citation type="submission" date="2018-06" db="EMBL/GenBank/DDBJ databases">
        <title>The draft genome sequence of Crocinitomix sp. SM1701.</title>
        <authorList>
            <person name="Zhang X."/>
        </authorList>
    </citation>
    <scope>NUCLEOTIDE SEQUENCE [LARGE SCALE GENOMIC DNA]</scope>
    <source>
        <strain evidence="6 7">SM1701</strain>
    </source>
</reference>
<feature type="repeat" description="WD" evidence="3">
    <location>
        <begin position="528"/>
        <end position="559"/>
    </location>
</feature>
<feature type="signal peptide" evidence="4">
    <location>
        <begin position="1"/>
        <end position="18"/>
    </location>
</feature>
<feature type="repeat" description="WD" evidence="3">
    <location>
        <begin position="644"/>
        <end position="685"/>
    </location>
</feature>
<dbReference type="GO" id="GO:0006508">
    <property type="term" value="P:proteolysis"/>
    <property type="evidence" value="ECO:0007669"/>
    <property type="project" value="InterPro"/>
</dbReference>
<dbReference type="SUPFAM" id="SSF50978">
    <property type="entry name" value="WD40 repeat-like"/>
    <property type="match status" value="2"/>
</dbReference>
<feature type="repeat" description="WD" evidence="3">
    <location>
        <begin position="602"/>
        <end position="643"/>
    </location>
</feature>
<dbReference type="InterPro" id="IPR036322">
    <property type="entry name" value="WD40_repeat_dom_sf"/>
</dbReference>
<comment type="caution">
    <text evidence="6">The sequence shown here is derived from an EMBL/GenBank/DDBJ whole genome shotgun (WGS) entry which is preliminary data.</text>
</comment>
<dbReference type="SUPFAM" id="SSF52129">
    <property type="entry name" value="Caspase-like"/>
    <property type="match status" value="1"/>
</dbReference>
<keyword evidence="4" id="KW-0732">Signal</keyword>
<dbReference type="PROSITE" id="PS00678">
    <property type="entry name" value="WD_REPEATS_1"/>
    <property type="match status" value="2"/>
</dbReference>
<evidence type="ECO:0000256" key="4">
    <source>
        <dbReference type="SAM" id="SignalP"/>
    </source>
</evidence>
<dbReference type="GO" id="GO:0004197">
    <property type="term" value="F:cysteine-type endopeptidase activity"/>
    <property type="evidence" value="ECO:0007669"/>
    <property type="project" value="InterPro"/>
</dbReference>
<dbReference type="InterPro" id="IPR029030">
    <property type="entry name" value="Caspase-like_dom_sf"/>
</dbReference>
<feature type="chain" id="PRO_5016121804" description="Peptidase C14 caspase domain-containing protein" evidence="4">
    <location>
        <begin position="19"/>
        <end position="1131"/>
    </location>
</feature>
<dbReference type="InterPro" id="IPR020472">
    <property type="entry name" value="WD40_PAC1"/>
</dbReference>
<dbReference type="AlphaFoldDB" id="A0A2W1N5W8"/>
<dbReference type="Proteomes" id="UP000249248">
    <property type="component" value="Unassembled WGS sequence"/>
</dbReference>
<dbReference type="Gene3D" id="2.130.10.10">
    <property type="entry name" value="YVTN repeat-like/Quinoprotein amine dehydrogenase"/>
    <property type="match status" value="4"/>
</dbReference>
<dbReference type="InterPro" id="IPR019775">
    <property type="entry name" value="WD40_repeat_CS"/>
</dbReference>
<keyword evidence="2" id="KW-0677">Repeat</keyword>
<evidence type="ECO:0000259" key="5">
    <source>
        <dbReference type="Pfam" id="PF00656"/>
    </source>
</evidence>
<accession>A0A2W1N5W8</accession>
<dbReference type="CDD" id="cd00200">
    <property type="entry name" value="WD40"/>
    <property type="match status" value="1"/>
</dbReference>
<feature type="repeat" description="WD" evidence="3">
    <location>
        <begin position="476"/>
        <end position="517"/>
    </location>
</feature>
<proteinExistence type="predicted"/>
<dbReference type="EMBL" id="QKSB01000001">
    <property type="protein sequence ID" value="PZE18551.1"/>
    <property type="molecule type" value="Genomic_DNA"/>
</dbReference>
<dbReference type="OrthoDB" id="1492850at2"/>
<feature type="domain" description="Peptidase C14 caspase" evidence="5">
    <location>
        <begin position="881"/>
        <end position="1120"/>
    </location>
</feature>
<dbReference type="PANTHER" id="PTHR19879">
    <property type="entry name" value="TRANSCRIPTION INITIATION FACTOR TFIID"/>
    <property type="match status" value="1"/>
</dbReference>
<keyword evidence="1 3" id="KW-0853">WD repeat</keyword>
<feature type="repeat" description="WD" evidence="3">
    <location>
        <begin position="73"/>
        <end position="114"/>
    </location>
</feature>
<evidence type="ECO:0000256" key="2">
    <source>
        <dbReference type="ARBA" id="ARBA00022737"/>
    </source>
</evidence>
<name>A0A2W1N5W8_9FLAO</name>
<dbReference type="PROSITE" id="PS50890">
    <property type="entry name" value="PUA"/>
    <property type="match status" value="1"/>
</dbReference>
<feature type="repeat" description="WD" evidence="3">
    <location>
        <begin position="31"/>
        <end position="72"/>
    </location>
</feature>
<keyword evidence="7" id="KW-1185">Reference proteome</keyword>
<dbReference type="InterPro" id="IPR001680">
    <property type="entry name" value="WD40_rpt"/>
</dbReference>